<dbReference type="Proteomes" id="UP000266723">
    <property type="component" value="Unassembled WGS sequence"/>
</dbReference>
<dbReference type="PANTHER" id="PTHR45631">
    <property type="entry name" value="OS07G0107800 PROTEIN-RELATED"/>
    <property type="match status" value="1"/>
</dbReference>
<sequence>MHSFIVVQVELLLRVHHINLVSLVGCCDERDHLALIYEYMSNGDLKHHLSGKQGSSVLKWSTRLQIAIDAALGLEYLHNGCRPSMVHRDVKSTNILLDEKFSAKLADFGLSRSFQFGDEYHVSTDVAGTPGYLDPEYYRTGRLAEMSDVYSFGILLLEIITNQRVLDQTREKSHIGEWTAFMLNRGDITGIMDLNLHGDYSSHSAWRALELAMLCANPSSEKRPNMSQVAFELKECLTSEISMKSKDQDMDSQSSPEVSMSCDTKGLPSAR</sequence>
<protein>
    <recommendedName>
        <fullName evidence="2">Protein kinase domain-containing protein</fullName>
    </recommendedName>
</protein>
<dbReference type="PANTHER" id="PTHR45631:SF69">
    <property type="entry name" value="LEUCINE-RICH REPEAT PROTEIN KINASE FAMILY PROTEIN"/>
    <property type="match status" value="1"/>
</dbReference>
<evidence type="ECO:0000313" key="3">
    <source>
        <dbReference type="EMBL" id="KAF3520625.1"/>
    </source>
</evidence>
<dbReference type="InterPro" id="IPR008271">
    <property type="entry name" value="Ser/Thr_kinase_AS"/>
</dbReference>
<dbReference type="PIRSF" id="PIRSF000654">
    <property type="entry name" value="Integrin-linked_kinase"/>
    <property type="match status" value="1"/>
</dbReference>
<reference evidence="3 4" key="1">
    <citation type="journal article" date="2020" name="BMC Genomics">
        <title>Intraspecific diversification of the crop wild relative Brassica cretica Lam. using demographic model selection.</title>
        <authorList>
            <person name="Kioukis A."/>
            <person name="Michalopoulou V.A."/>
            <person name="Briers L."/>
            <person name="Pirintsos S."/>
            <person name="Studholme D.J."/>
            <person name="Pavlidis P."/>
            <person name="Sarris P.F."/>
        </authorList>
    </citation>
    <scope>NUCLEOTIDE SEQUENCE [LARGE SCALE GENOMIC DNA]</scope>
    <source>
        <strain evidence="4">cv. PFS-1207/04</strain>
    </source>
</reference>
<dbReference type="InterPro" id="IPR001245">
    <property type="entry name" value="Ser-Thr/Tyr_kinase_cat_dom"/>
</dbReference>
<evidence type="ECO:0000256" key="1">
    <source>
        <dbReference type="SAM" id="MobiDB-lite"/>
    </source>
</evidence>
<dbReference type="Gene3D" id="3.30.200.20">
    <property type="entry name" value="Phosphorylase Kinase, domain 1"/>
    <property type="match status" value="1"/>
</dbReference>
<dbReference type="Pfam" id="PF07714">
    <property type="entry name" value="PK_Tyr_Ser-Thr"/>
    <property type="match status" value="1"/>
</dbReference>
<evidence type="ECO:0000313" key="4">
    <source>
        <dbReference type="Proteomes" id="UP000266723"/>
    </source>
</evidence>
<keyword evidence="4" id="KW-1185">Reference proteome</keyword>
<feature type="domain" description="Protein kinase" evidence="2">
    <location>
        <begin position="1"/>
        <end position="237"/>
    </location>
</feature>
<dbReference type="InterPro" id="IPR011009">
    <property type="entry name" value="Kinase-like_dom_sf"/>
</dbReference>
<dbReference type="SMART" id="SM00220">
    <property type="entry name" value="S_TKc"/>
    <property type="match status" value="1"/>
</dbReference>
<dbReference type="PROSITE" id="PS00108">
    <property type="entry name" value="PROTEIN_KINASE_ST"/>
    <property type="match status" value="1"/>
</dbReference>
<proteinExistence type="predicted"/>
<dbReference type="InterPro" id="IPR000719">
    <property type="entry name" value="Prot_kinase_dom"/>
</dbReference>
<dbReference type="Gene3D" id="1.10.510.10">
    <property type="entry name" value="Transferase(Phosphotransferase) domain 1"/>
    <property type="match status" value="1"/>
</dbReference>
<dbReference type="EMBL" id="QGKV02001556">
    <property type="protein sequence ID" value="KAF3520625.1"/>
    <property type="molecule type" value="Genomic_DNA"/>
</dbReference>
<organism evidence="3 4">
    <name type="scientific">Brassica cretica</name>
    <name type="common">Mustard</name>
    <dbReference type="NCBI Taxonomy" id="69181"/>
    <lineage>
        <taxon>Eukaryota</taxon>
        <taxon>Viridiplantae</taxon>
        <taxon>Streptophyta</taxon>
        <taxon>Embryophyta</taxon>
        <taxon>Tracheophyta</taxon>
        <taxon>Spermatophyta</taxon>
        <taxon>Magnoliopsida</taxon>
        <taxon>eudicotyledons</taxon>
        <taxon>Gunneridae</taxon>
        <taxon>Pentapetalae</taxon>
        <taxon>rosids</taxon>
        <taxon>malvids</taxon>
        <taxon>Brassicales</taxon>
        <taxon>Brassicaceae</taxon>
        <taxon>Brassiceae</taxon>
        <taxon>Brassica</taxon>
    </lineage>
</organism>
<comment type="caution">
    <text evidence="3">The sequence shown here is derived from an EMBL/GenBank/DDBJ whole genome shotgun (WGS) entry which is preliminary data.</text>
</comment>
<dbReference type="PROSITE" id="PS50011">
    <property type="entry name" value="PROTEIN_KINASE_DOM"/>
    <property type="match status" value="1"/>
</dbReference>
<feature type="region of interest" description="Disordered" evidence="1">
    <location>
        <begin position="242"/>
        <end position="271"/>
    </location>
</feature>
<accession>A0ABQ7B2E0</accession>
<evidence type="ECO:0000259" key="2">
    <source>
        <dbReference type="PROSITE" id="PS50011"/>
    </source>
</evidence>
<name>A0ABQ7B2E0_BRACR</name>
<gene>
    <name evidence="3" type="ORF">DY000_02063889</name>
</gene>
<dbReference type="SUPFAM" id="SSF56112">
    <property type="entry name" value="Protein kinase-like (PK-like)"/>
    <property type="match status" value="1"/>
</dbReference>